<keyword evidence="2" id="KW-1185">Reference proteome</keyword>
<dbReference type="RefSeq" id="XP_007734384.1">
    <property type="nucleotide sequence ID" value="XM_007736194.1"/>
</dbReference>
<dbReference type="HOGENOM" id="CLU_1402254_0_0_1"/>
<comment type="caution">
    <text evidence="1">The sequence shown here is derived from an EMBL/GenBank/DDBJ whole genome shotgun (WGS) entry which is preliminary data.</text>
</comment>
<organism evidence="1 2">
    <name type="scientific">Capronia epimyces CBS 606.96</name>
    <dbReference type="NCBI Taxonomy" id="1182542"/>
    <lineage>
        <taxon>Eukaryota</taxon>
        <taxon>Fungi</taxon>
        <taxon>Dikarya</taxon>
        <taxon>Ascomycota</taxon>
        <taxon>Pezizomycotina</taxon>
        <taxon>Eurotiomycetes</taxon>
        <taxon>Chaetothyriomycetidae</taxon>
        <taxon>Chaetothyriales</taxon>
        <taxon>Herpotrichiellaceae</taxon>
        <taxon>Capronia</taxon>
    </lineage>
</organism>
<reference evidence="1 2" key="1">
    <citation type="submission" date="2013-03" db="EMBL/GenBank/DDBJ databases">
        <title>The Genome Sequence of Capronia epimyces CBS 606.96.</title>
        <authorList>
            <consortium name="The Broad Institute Genomics Platform"/>
            <person name="Cuomo C."/>
            <person name="de Hoog S."/>
            <person name="Gorbushina A."/>
            <person name="Walker B."/>
            <person name="Young S.K."/>
            <person name="Zeng Q."/>
            <person name="Gargeya S."/>
            <person name="Fitzgerald M."/>
            <person name="Haas B."/>
            <person name="Abouelleil A."/>
            <person name="Allen A.W."/>
            <person name="Alvarado L."/>
            <person name="Arachchi H.M."/>
            <person name="Berlin A.M."/>
            <person name="Chapman S.B."/>
            <person name="Gainer-Dewar J."/>
            <person name="Goldberg J."/>
            <person name="Griggs A."/>
            <person name="Gujja S."/>
            <person name="Hansen M."/>
            <person name="Howarth C."/>
            <person name="Imamovic A."/>
            <person name="Ireland A."/>
            <person name="Larimer J."/>
            <person name="McCowan C."/>
            <person name="Murphy C."/>
            <person name="Pearson M."/>
            <person name="Poon T.W."/>
            <person name="Priest M."/>
            <person name="Roberts A."/>
            <person name="Saif S."/>
            <person name="Shea T."/>
            <person name="Sisk P."/>
            <person name="Sykes S."/>
            <person name="Wortman J."/>
            <person name="Nusbaum C."/>
            <person name="Birren B."/>
        </authorList>
    </citation>
    <scope>NUCLEOTIDE SEQUENCE [LARGE SCALE GENOMIC DNA]</scope>
    <source>
        <strain evidence="1 2">CBS 606.96</strain>
    </source>
</reference>
<dbReference type="Proteomes" id="UP000019478">
    <property type="component" value="Unassembled WGS sequence"/>
</dbReference>
<dbReference type="GeneID" id="19170184"/>
<name>W9XZ59_9EURO</name>
<proteinExistence type="predicted"/>
<protein>
    <submittedName>
        <fullName evidence="1">Uncharacterized protein</fullName>
    </submittedName>
</protein>
<sequence length="194" mass="21713">MAHEHPAEYFMDFCTRNTTIVGTDEVGFQSFSDSVPRIGTEWRRGHFAVLLASNYGAIVANISGANTVNSVMDAFDREYNEASDNFFRDDWEQALWVVVPEHSDTTASASAITDIEETIIERLARHAGMPEPDTKFYDPDLLPQGTSVSNPPRQSTAPVVLRWWNITAGYSGGRCSIWCRGRMLTLFSELPDLD</sequence>
<dbReference type="EMBL" id="AMGY01000005">
    <property type="protein sequence ID" value="EXJ82261.1"/>
    <property type="molecule type" value="Genomic_DNA"/>
</dbReference>
<dbReference type="AlphaFoldDB" id="W9XZ59"/>
<evidence type="ECO:0000313" key="2">
    <source>
        <dbReference type="Proteomes" id="UP000019478"/>
    </source>
</evidence>
<gene>
    <name evidence="1" type="ORF">A1O3_06074</name>
</gene>
<accession>W9XZ59</accession>
<evidence type="ECO:0000313" key="1">
    <source>
        <dbReference type="EMBL" id="EXJ82261.1"/>
    </source>
</evidence>